<dbReference type="RefSeq" id="WP_153982560.1">
    <property type="nucleotide sequence ID" value="NZ_BAAANZ010000009.1"/>
</dbReference>
<evidence type="ECO:0000313" key="2">
    <source>
        <dbReference type="Proteomes" id="UP000552883"/>
    </source>
</evidence>
<dbReference type="AlphaFoldDB" id="A0A840X487"/>
<comment type="caution">
    <text evidence="1">The sequence shown here is derived from an EMBL/GenBank/DDBJ whole genome shotgun (WGS) entry which is preliminary data.</text>
</comment>
<dbReference type="Proteomes" id="UP000552883">
    <property type="component" value="Unassembled WGS sequence"/>
</dbReference>
<accession>A0A840X487</accession>
<evidence type="ECO:0000313" key="1">
    <source>
        <dbReference type="EMBL" id="MBB5617200.1"/>
    </source>
</evidence>
<sequence>MSLDDAGDGYTFGEALDLVRELVDEQGTRSHASVRGWAYALSTTNQTLQHLLELYAAVHRDTNKQPKPMSLGWPWPEQADVTEEERDALTQQLIARSALADR</sequence>
<gene>
    <name evidence="1" type="ORF">BJ959_000696</name>
</gene>
<dbReference type="EMBL" id="JACHBS010000001">
    <property type="protein sequence ID" value="MBB5617200.1"/>
    <property type="molecule type" value="Genomic_DNA"/>
</dbReference>
<reference evidence="1 2" key="1">
    <citation type="submission" date="2020-08" db="EMBL/GenBank/DDBJ databases">
        <title>Sequencing the genomes of 1000 actinobacteria strains.</title>
        <authorList>
            <person name="Klenk H.-P."/>
        </authorList>
    </citation>
    <scope>NUCLEOTIDE SEQUENCE [LARGE SCALE GENOMIC DNA]</scope>
    <source>
        <strain evidence="1 2">DSM 23889</strain>
    </source>
</reference>
<keyword evidence="2" id="KW-1185">Reference proteome</keyword>
<name>A0A840X487_9MICO</name>
<proteinExistence type="predicted"/>
<protein>
    <submittedName>
        <fullName evidence="1">Uncharacterized protein</fullName>
    </submittedName>
</protein>
<organism evidence="1 2">
    <name type="scientific">Microcella frigidaquae</name>
    <dbReference type="NCBI Taxonomy" id="424758"/>
    <lineage>
        <taxon>Bacteria</taxon>
        <taxon>Bacillati</taxon>
        <taxon>Actinomycetota</taxon>
        <taxon>Actinomycetes</taxon>
        <taxon>Micrococcales</taxon>
        <taxon>Microbacteriaceae</taxon>
        <taxon>Microcella</taxon>
    </lineage>
</organism>